<dbReference type="Proteomes" id="UP001055125">
    <property type="component" value="Unassembled WGS sequence"/>
</dbReference>
<dbReference type="Gene3D" id="1.10.10.10">
    <property type="entry name" value="Winged helix-like DNA-binding domain superfamily/Winged helix DNA-binding domain"/>
    <property type="match status" value="1"/>
</dbReference>
<dbReference type="InterPro" id="IPR039422">
    <property type="entry name" value="MarR/SlyA-like"/>
</dbReference>
<feature type="domain" description="HTH marR-type" evidence="6">
    <location>
        <begin position="14"/>
        <end position="144"/>
    </location>
</feature>
<evidence type="ECO:0000256" key="4">
    <source>
        <dbReference type="ARBA" id="ARBA00023125"/>
    </source>
</evidence>
<comment type="subcellular location">
    <subcellularLocation>
        <location evidence="1">Cytoplasm</location>
    </subcellularLocation>
</comment>
<evidence type="ECO:0000256" key="5">
    <source>
        <dbReference type="ARBA" id="ARBA00023163"/>
    </source>
</evidence>
<keyword evidence="4" id="KW-0238">DNA-binding</keyword>
<accession>A0ABQ4RSP3</accession>
<evidence type="ECO:0000313" key="7">
    <source>
        <dbReference type="EMBL" id="GJD93803.1"/>
    </source>
</evidence>
<keyword evidence="8" id="KW-1185">Reference proteome</keyword>
<evidence type="ECO:0000313" key="8">
    <source>
        <dbReference type="Proteomes" id="UP001055125"/>
    </source>
</evidence>
<dbReference type="RefSeq" id="WP_238242996.1">
    <property type="nucleotide sequence ID" value="NZ_BPQP01000016.1"/>
</dbReference>
<dbReference type="InterPro" id="IPR036388">
    <property type="entry name" value="WH-like_DNA-bd_sf"/>
</dbReference>
<keyword evidence="3" id="KW-0805">Transcription regulation</keyword>
<dbReference type="InterPro" id="IPR000835">
    <property type="entry name" value="HTH_MarR-typ"/>
</dbReference>
<dbReference type="InterPro" id="IPR036390">
    <property type="entry name" value="WH_DNA-bd_sf"/>
</dbReference>
<organism evidence="7 8">
    <name type="scientific">Methylobacterium iners</name>
    <dbReference type="NCBI Taxonomy" id="418707"/>
    <lineage>
        <taxon>Bacteria</taxon>
        <taxon>Pseudomonadati</taxon>
        <taxon>Pseudomonadota</taxon>
        <taxon>Alphaproteobacteria</taxon>
        <taxon>Hyphomicrobiales</taxon>
        <taxon>Methylobacteriaceae</taxon>
        <taxon>Methylobacterium</taxon>
    </lineage>
</organism>
<name>A0ABQ4RSP3_9HYPH</name>
<dbReference type="EMBL" id="BPQP01000016">
    <property type="protein sequence ID" value="GJD93803.1"/>
    <property type="molecule type" value="Genomic_DNA"/>
</dbReference>
<evidence type="ECO:0000256" key="2">
    <source>
        <dbReference type="ARBA" id="ARBA00022490"/>
    </source>
</evidence>
<dbReference type="SMART" id="SM00347">
    <property type="entry name" value="HTH_MARR"/>
    <property type="match status" value="1"/>
</dbReference>
<dbReference type="PANTHER" id="PTHR33164:SF5">
    <property type="entry name" value="ORGANIC HYDROPEROXIDE RESISTANCE TRANSCRIPTIONAL REGULATOR"/>
    <property type="match status" value="1"/>
</dbReference>
<proteinExistence type="predicted"/>
<dbReference type="PROSITE" id="PS50995">
    <property type="entry name" value="HTH_MARR_2"/>
    <property type="match status" value="1"/>
</dbReference>
<evidence type="ECO:0000256" key="3">
    <source>
        <dbReference type="ARBA" id="ARBA00023015"/>
    </source>
</evidence>
<gene>
    <name evidence="7" type="primary">ohrR_2</name>
    <name evidence="7" type="ORF">OCOJLMKI_1001</name>
</gene>
<comment type="caution">
    <text evidence="7">The sequence shown here is derived from an EMBL/GenBank/DDBJ whole genome shotgun (WGS) entry which is preliminary data.</text>
</comment>
<evidence type="ECO:0000256" key="1">
    <source>
        <dbReference type="ARBA" id="ARBA00004496"/>
    </source>
</evidence>
<reference evidence="7" key="2">
    <citation type="submission" date="2021-08" db="EMBL/GenBank/DDBJ databases">
        <authorList>
            <person name="Tani A."/>
            <person name="Ola A."/>
            <person name="Ogura Y."/>
            <person name="Katsura K."/>
            <person name="Hayashi T."/>
        </authorList>
    </citation>
    <scope>NUCLEOTIDE SEQUENCE</scope>
    <source>
        <strain evidence="7">DSM 19015</strain>
    </source>
</reference>
<keyword evidence="2" id="KW-0963">Cytoplasm</keyword>
<evidence type="ECO:0000259" key="6">
    <source>
        <dbReference type="PROSITE" id="PS50995"/>
    </source>
</evidence>
<dbReference type="Pfam" id="PF22381">
    <property type="entry name" value="Staph_reg_Sar_Rot"/>
    <property type="match status" value="1"/>
</dbReference>
<dbReference type="SUPFAM" id="SSF46785">
    <property type="entry name" value="Winged helix' DNA-binding domain"/>
    <property type="match status" value="1"/>
</dbReference>
<sequence length="151" mass="16946">MAASPARNAEPHLDEFLCFAVYTANLSFNRVYEPLLQALDLTYLQYLVLVALWAEDNQIVGSLGEKLHLKSNTLTPLLKRLEAAGHVERRRDPDDERQVRIRLTAQGRTLQERARQIPSGVLKASGMTPEDLRGLQGEITRLRDRLLASGG</sequence>
<dbReference type="PANTHER" id="PTHR33164">
    <property type="entry name" value="TRANSCRIPTIONAL REGULATOR, MARR FAMILY"/>
    <property type="match status" value="1"/>
</dbReference>
<keyword evidence="5" id="KW-0804">Transcription</keyword>
<protein>
    <submittedName>
        <fullName evidence="7">Organic hydroperoxide resistance transcriptional regulator</fullName>
    </submittedName>
</protein>
<reference evidence="7" key="1">
    <citation type="journal article" date="2021" name="Front. Microbiol.">
        <title>Comprehensive Comparative Genomics and Phenotyping of Methylobacterium Species.</title>
        <authorList>
            <person name="Alessa O."/>
            <person name="Ogura Y."/>
            <person name="Fujitani Y."/>
            <person name="Takami H."/>
            <person name="Hayashi T."/>
            <person name="Sahin N."/>
            <person name="Tani A."/>
        </authorList>
    </citation>
    <scope>NUCLEOTIDE SEQUENCE</scope>
    <source>
        <strain evidence="7">DSM 19015</strain>
    </source>
</reference>
<dbReference type="InterPro" id="IPR055166">
    <property type="entry name" value="Transc_reg_Sar_Rot_HTH"/>
</dbReference>